<dbReference type="Pfam" id="PF13962">
    <property type="entry name" value="PGG"/>
    <property type="match status" value="2"/>
</dbReference>
<protein>
    <recommendedName>
        <fullName evidence="4">PGG domain-containing protein</fullName>
    </recommendedName>
</protein>
<feature type="region of interest" description="Disordered" evidence="2">
    <location>
        <begin position="963"/>
        <end position="987"/>
    </location>
</feature>
<feature type="transmembrane region" description="Helical" evidence="3">
    <location>
        <begin position="1064"/>
        <end position="1085"/>
    </location>
</feature>
<evidence type="ECO:0000313" key="5">
    <source>
        <dbReference type="EMBL" id="OIT07699.1"/>
    </source>
</evidence>
<dbReference type="EMBL" id="MJEQ01037183">
    <property type="protein sequence ID" value="OIT07699.1"/>
    <property type="molecule type" value="Genomic_DNA"/>
</dbReference>
<dbReference type="STRING" id="49451.A0A1J6JA59"/>
<dbReference type="InterPro" id="IPR026961">
    <property type="entry name" value="PGG_dom"/>
</dbReference>
<dbReference type="Pfam" id="PF12796">
    <property type="entry name" value="Ank_2"/>
    <property type="match status" value="3"/>
</dbReference>
<accession>A0A1J6JA59</accession>
<evidence type="ECO:0000256" key="2">
    <source>
        <dbReference type="SAM" id="MobiDB-lite"/>
    </source>
</evidence>
<dbReference type="SMART" id="SM00248">
    <property type="entry name" value="ANK"/>
    <property type="match status" value="10"/>
</dbReference>
<feature type="transmembrane region" description="Helical" evidence="3">
    <location>
        <begin position="533"/>
        <end position="554"/>
    </location>
</feature>
<dbReference type="PANTHER" id="PTHR24177">
    <property type="entry name" value="CASKIN"/>
    <property type="match status" value="1"/>
</dbReference>
<sequence>MQSNFSAKANYRSEAYRAASGEQSPEFLRDFWREEGVAPIDNRGETILHFLAIHGNVAGLEILDPLNIKDLEITNNSGDTPLHEAARFGKKDMVVMILSKEKYLVFLRNNLGETPLYVAAASGEKEIFTFLANYDFTKLTMRRNDGKTVLHAVVDHEFYDLAIDIVNLYPDIVSIRDDEGMTALNVLATKKLSFRSGSAYLFEEIGKTPSVPVQMVEIIIYFCIPVLFEESKLSDNSSNTRARTKVVPVERSLFINFLLGNSWLQAIDEAKQKHILALILAKMLLENFDWSYTYSVRNPLIQASKLKINELVVEILRIYPEAVETLDEEGRNILHVAVKHKNRFLFDYLVKTVAHKDRILADIDQKGNTILHYAANVGSPFRTSNAEHEEEIWCILSVFMMMWGVLWFKRVKSHVHPRLWDVKNSNGVTAEEIFEENHLHIRKEAEDAIRSLANSALVLATLLCTVNFAAIFTLPGGFDQKTGLPIFLNKLKYELKMMIFYLCAAILSSAVTIGTLLSFMLCKFDTDDFYISLPTRVVIAMVSVFYATTFSVLACVQTLNLDNIFWNKDVWWLIIAMSDFNAKARRRSAAYKAASSGRESLNVLLDFWREEGVAKIDNRGDTILHFLAVNGNIAGFGILDPLSIKDLEIANNSGDTPLHEAARFGKKNMVEMILRKEKDLVFLRNNLGETPLYVAAASGEKEIFTLLANFDFNKLTMKRNDGKNVLHAAVAHDCYALAIDLVNLYPELVNERDNEGMTALNLLATKRLSFRSGSNYLFAEIGKTPSVPIQMIETIIYNCIPPRYIESKLGVNQTQTGTKIVRVERFSFTESLLGNSWLQEIDEAKQKHILALILAKMLVKNYDWSYSTQSVPSPLIQASKLKVDELVVEIVQMHPEAVENLDEKGRNIMHIAAEHKDRFLFDYLLKTVPSKNRMLADIDQQGNTILHYAANVGTPFFTSTTDLTKSNVGTPSSTSTTDHTKSNVGTPFFTSTTDHTRSICCVMAVLMMMWGMLWFNYIKYNLHPRLRDVKNSDGLKAEEIFERNHLRVRKEAETSVRELSNSMLVLSTLLCTINFAAIFTVPGGFEENTGLPILLDKVQQELWMLMFYLGAALFSSVFTMGTLLSFLLCKFYSNDFYISLPTKIIIAIISVFYATAFTILACLQALNLENIFLNKDVWWLIIAVVAVGFIMTLIYIDLAFPVFDYMYYLVSYSFFVSYKK</sequence>
<dbReference type="OMA" id="FEKNWIT"/>
<feature type="repeat" description="ANK" evidence="1">
    <location>
        <begin position="653"/>
        <end position="685"/>
    </location>
</feature>
<dbReference type="Proteomes" id="UP000187609">
    <property type="component" value="Unassembled WGS sequence"/>
</dbReference>
<keyword evidence="3" id="KW-0472">Membrane</keyword>
<dbReference type="Gramene" id="OIT07699">
    <property type="protein sequence ID" value="OIT07699"/>
    <property type="gene ID" value="A4A49_27093"/>
</dbReference>
<feature type="domain" description="PGG" evidence="4">
    <location>
        <begin position="449"/>
        <end position="554"/>
    </location>
</feature>
<feature type="transmembrane region" description="Helical" evidence="3">
    <location>
        <begin position="1144"/>
        <end position="1166"/>
    </location>
</feature>
<feature type="transmembrane region" description="Helical" evidence="3">
    <location>
        <begin position="996"/>
        <end position="1017"/>
    </location>
</feature>
<dbReference type="InterPro" id="IPR002110">
    <property type="entry name" value="Ankyrin_rpt"/>
</dbReference>
<dbReference type="Gene3D" id="1.25.40.20">
    <property type="entry name" value="Ankyrin repeat-containing domain"/>
    <property type="match status" value="6"/>
</dbReference>
<dbReference type="InterPro" id="IPR036770">
    <property type="entry name" value="Ankyrin_rpt-contain_sf"/>
</dbReference>
<dbReference type="GO" id="GO:0016020">
    <property type="term" value="C:membrane"/>
    <property type="evidence" value="ECO:0007669"/>
    <property type="project" value="TreeGrafter"/>
</dbReference>
<feature type="transmembrane region" description="Helical" evidence="3">
    <location>
        <begin position="498"/>
        <end position="521"/>
    </location>
</feature>
<keyword evidence="3" id="KW-1133">Transmembrane helix</keyword>
<evidence type="ECO:0000256" key="1">
    <source>
        <dbReference type="PROSITE-ProRule" id="PRU00023"/>
    </source>
</evidence>
<evidence type="ECO:0000259" key="4">
    <source>
        <dbReference type="Pfam" id="PF13962"/>
    </source>
</evidence>
<evidence type="ECO:0000256" key="3">
    <source>
        <dbReference type="SAM" id="Phobius"/>
    </source>
</evidence>
<feature type="transmembrane region" description="Helical" evidence="3">
    <location>
        <begin position="1105"/>
        <end position="1132"/>
    </location>
</feature>
<gene>
    <name evidence="5" type="ORF">A4A49_27093</name>
</gene>
<keyword evidence="1" id="KW-0040">ANK repeat</keyword>
<dbReference type="PROSITE" id="PS50088">
    <property type="entry name" value="ANK_REPEAT"/>
    <property type="match status" value="2"/>
</dbReference>
<feature type="domain" description="PGG" evidence="4">
    <location>
        <begin position="1056"/>
        <end position="1161"/>
    </location>
</feature>
<organism evidence="5 6">
    <name type="scientific">Nicotiana attenuata</name>
    <name type="common">Coyote tobacco</name>
    <dbReference type="NCBI Taxonomy" id="49451"/>
    <lineage>
        <taxon>Eukaryota</taxon>
        <taxon>Viridiplantae</taxon>
        <taxon>Streptophyta</taxon>
        <taxon>Embryophyta</taxon>
        <taxon>Tracheophyta</taxon>
        <taxon>Spermatophyta</taxon>
        <taxon>Magnoliopsida</taxon>
        <taxon>eudicotyledons</taxon>
        <taxon>Gunneridae</taxon>
        <taxon>Pentapetalae</taxon>
        <taxon>asterids</taxon>
        <taxon>lamiids</taxon>
        <taxon>Solanales</taxon>
        <taxon>Solanaceae</taxon>
        <taxon>Nicotianoideae</taxon>
        <taxon>Nicotianeae</taxon>
        <taxon>Nicotiana</taxon>
    </lineage>
</organism>
<dbReference type="AlphaFoldDB" id="A0A1J6JA59"/>
<feature type="transmembrane region" description="Helical" evidence="3">
    <location>
        <begin position="452"/>
        <end position="478"/>
    </location>
</feature>
<keyword evidence="3" id="KW-0812">Transmembrane</keyword>
<keyword evidence="6" id="KW-1185">Reference proteome</keyword>
<proteinExistence type="predicted"/>
<comment type="caution">
    <text evidence="5">The sequence shown here is derived from an EMBL/GenBank/DDBJ whole genome shotgun (WGS) entry which is preliminary data.</text>
</comment>
<feature type="transmembrane region" description="Helical" evidence="3">
    <location>
        <begin position="1178"/>
        <end position="1200"/>
    </location>
</feature>
<evidence type="ECO:0000313" key="6">
    <source>
        <dbReference type="Proteomes" id="UP000187609"/>
    </source>
</evidence>
<dbReference type="PANTHER" id="PTHR24177:SF343">
    <property type="entry name" value="PROTEIN ACCELERATED CELL DEATH 6-LIKE"/>
    <property type="match status" value="1"/>
</dbReference>
<feature type="repeat" description="ANK" evidence="1">
    <location>
        <begin position="77"/>
        <end position="100"/>
    </location>
</feature>
<dbReference type="SUPFAM" id="SSF48403">
    <property type="entry name" value="Ankyrin repeat"/>
    <property type="match status" value="2"/>
</dbReference>
<name>A0A1J6JA59_NICAT</name>
<dbReference type="PROSITE" id="PS50297">
    <property type="entry name" value="ANK_REP_REGION"/>
    <property type="match status" value="2"/>
</dbReference>
<reference evidence="5" key="1">
    <citation type="submission" date="2016-11" db="EMBL/GenBank/DDBJ databases">
        <title>The genome of Nicotiana attenuata.</title>
        <authorList>
            <person name="Xu S."/>
            <person name="Brockmoeller T."/>
            <person name="Gaquerel E."/>
            <person name="Navarro A."/>
            <person name="Kuhl H."/>
            <person name="Gase K."/>
            <person name="Ling Z."/>
            <person name="Zhou W."/>
            <person name="Kreitzer C."/>
            <person name="Stanke M."/>
            <person name="Tang H."/>
            <person name="Lyons E."/>
            <person name="Pandey P."/>
            <person name="Pandey S.P."/>
            <person name="Timmermann B."/>
            <person name="Baldwin I.T."/>
        </authorList>
    </citation>
    <scope>NUCLEOTIDE SEQUENCE [LARGE SCALE GENOMIC DNA]</scope>
    <source>
        <strain evidence="5">UT</strain>
    </source>
</reference>